<feature type="region of interest" description="Disordered" evidence="1">
    <location>
        <begin position="1"/>
        <end position="67"/>
    </location>
</feature>
<feature type="compositionally biased region" description="Low complexity" evidence="1">
    <location>
        <begin position="33"/>
        <end position="51"/>
    </location>
</feature>
<evidence type="ECO:0000313" key="2">
    <source>
        <dbReference type="EMBL" id="JAD29319.1"/>
    </source>
</evidence>
<dbReference type="EMBL" id="GBRH01268576">
    <property type="protein sequence ID" value="JAD29319.1"/>
    <property type="molecule type" value="Transcribed_RNA"/>
</dbReference>
<name>A0A0A8YR15_ARUDO</name>
<reference evidence="2" key="1">
    <citation type="submission" date="2014-09" db="EMBL/GenBank/DDBJ databases">
        <authorList>
            <person name="Magalhaes I.L.F."/>
            <person name="Oliveira U."/>
            <person name="Santos F.R."/>
            <person name="Vidigal T.H.D.A."/>
            <person name="Brescovit A.D."/>
            <person name="Santos A.J."/>
        </authorList>
    </citation>
    <scope>NUCLEOTIDE SEQUENCE</scope>
    <source>
        <tissue evidence="2">Shoot tissue taken approximately 20 cm above the soil surface</tissue>
    </source>
</reference>
<sequence length="67" mass="6366">MQGCIPPSIPSRPTGKKGPTTPGGSGSAFTDVAAAIGPSSAAPNAGASSAAWWPTGIIPSGADLSQC</sequence>
<reference evidence="2" key="2">
    <citation type="journal article" date="2015" name="Data Brief">
        <title>Shoot transcriptome of the giant reed, Arundo donax.</title>
        <authorList>
            <person name="Barrero R.A."/>
            <person name="Guerrero F.D."/>
            <person name="Moolhuijzen P."/>
            <person name="Goolsby J.A."/>
            <person name="Tidwell J."/>
            <person name="Bellgard S.E."/>
            <person name="Bellgard M.I."/>
        </authorList>
    </citation>
    <scope>NUCLEOTIDE SEQUENCE</scope>
    <source>
        <tissue evidence="2">Shoot tissue taken approximately 20 cm above the soil surface</tissue>
    </source>
</reference>
<dbReference type="AlphaFoldDB" id="A0A0A8YR15"/>
<accession>A0A0A8YR15</accession>
<protein>
    <submittedName>
        <fullName evidence="2">Uncharacterized protein</fullName>
    </submittedName>
</protein>
<proteinExistence type="predicted"/>
<organism evidence="2">
    <name type="scientific">Arundo donax</name>
    <name type="common">Giant reed</name>
    <name type="synonym">Donax arundinaceus</name>
    <dbReference type="NCBI Taxonomy" id="35708"/>
    <lineage>
        <taxon>Eukaryota</taxon>
        <taxon>Viridiplantae</taxon>
        <taxon>Streptophyta</taxon>
        <taxon>Embryophyta</taxon>
        <taxon>Tracheophyta</taxon>
        <taxon>Spermatophyta</taxon>
        <taxon>Magnoliopsida</taxon>
        <taxon>Liliopsida</taxon>
        <taxon>Poales</taxon>
        <taxon>Poaceae</taxon>
        <taxon>PACMAD clade</taxon>
        <taxon>Arundinoideae</taxon>
        <taxon>Arundineae</taxon>
        <taxon>Arundo</taxon>
    </lineage>
</organism>
<evidence type="ECO:0000256" key="1">
    <source>
        <dbReference type="SAM" id="MobiDB-lite"/>
    </source>
</evidence>